<sequence length="225" mass="23473">MAESPWSQRVRVISSLGDRNRRAIFDYVRAAARPVGRDEIAEALAMTRGAAAAQLDRLAEDGVLEVTFAKPGAGGPGTGRPSKYYALALREVVASVPERSYELAGELMAEAAERSMSESAPIAECLDAVGREAGESLGREHGSIEAVLAAAGYAPVAAAREGTIELANCPFHRLAQGHRAVMCGLSAALLEGALEGCGDALRCLEPIEPGDGAGECCARIVPRRG</sequence>
<dbReference type="InterPro" id="IPR036390">
    <property type="entry name" value="WH_DNA-bd_sf"/>
</dbReference>
<dbReference type="SUPFAM" id="SSF46785">
    <property type="entry name" value="Winged helix' DNA-binding domain"/>
    <property type="match status" value="1"/>
</dbReference>
<dbReference type="CDD" id="cd00090">
    <property type="entry name" value="HTH_ARSR"/>
    <property type="match status" value="1"/>
</dbReference>
<evidence type="ECO:0000313" key="1">
    <source>
        <dbReference type="EMBL" id="MEA5453129.1"/>
    </source>
</evidence>
<name>A0ABU5T0F4_9MICC</name>
<organism evidence="1 2">
    <name type="scientific">Sinomonas terricola</name>
    <dbReference type="NCBI Taxonomy" id="3110330"/>
    <lineage>
        <taxon>Bacteria</taxon>
        <taxon>Bacillati</taxon>
        <taxon>Actinomycetota</taxon>
        <taxon>Actinomycetes</taxon>
        <taxon>Micrococcales</taxon>
        <taxon>Micrococcaceae</taxon>
        <taxon>Sinomonas</taxon>
    </lineage>
</organism>
<keyword evidence="2" id="KW-1185">Reference proteome</keyword>
<dbReference type="Gene3D" id="1.10.10.10">
    <property type="entry name" value="Winged helix-like DNA-binding domain superfamily/Winged helix DNA-binding domain"/>
    <property type="match status" value="1"/>
</dbReference>
<comment type="caution">
    <text evidence="1">The sequence shown here is derived from an EMBL/GenBank/DDBJ whole genome shotgun (WGS) entry which is preliminary data.</text>
</comment>
<protein>
    <submittedName>
        <fullName evidence="1">Transcriptional regulator</fullName>
    </submittedName>
</protein>
<accession>A0ABU5T0F4</accession>
<dbReference type="Proteomes" id="UP001304769">
    <property type="component" value="Unassembled WGS sequence"/>
</dbReference>
<dbReference type="InterPro" id="IPR011991">
    <property type="entry name" value="ArsR-like_HTH"/>
</dbReference>
<dbReference type="InterPro" id="IPR036388">
    <property type="entry name" value="WH-like_DNA-bd_sf"/>
</dbReference>
<evidence type="ECO:0000313" key="2">
    <source>
        <dbReference type="Proteomes" id="UP001304769"/>
    </source>
</evidence>
<reference evidence="1 2" key="1">
    <citation type="submission" date="2023-12" db="EMBL/GenBank/DDBJ databases">
        <title>Sinomonas terricola sp. nov, isolated from litchi orchard soil in Guangdong, PR China.</title>
        <authorList>
            <person name="Jiaxin W."/>
            <person name="Yang Z."/>
            <person name="Honghui Z."/>
        </authorList>
    </citation>
    <scope>NUCLEOTIDE SEQUENCE [LARGE SCALE GENOMIC DNA]</scope>
    <source>
        <strain evidence="1 2">JGH33</strain>
    </source>
</reference>
<dbReference type="EMBL" id="JAYGGQ010000001">
    <property type="protein sequence ID" value="MEA5453129.1"/>
    <property type="molecule type" value="Genomic_DNA"/>
</dbReference>
<gene>
    <name evidence="1" type="ORF">SPF06_00200</name>
</gene>
<dbReference type="RefSeq" id="WP_323276902.1">
    <property type="nucleotide sequence ID" value="NZ_JAYGGQ010000001.1"/>
</dbReference>
<proteinExistence type="predicted"/>